<name>A0A6L2P207_TANCI</name>
<gene>
    <name evidence="8" type="ORF">Tci_063915</name>
</gene>
<keyword evidence="4" id="KW-0255">Endonuclease</keyword>
<dbReference type="Pfam" id="PF24626">
    <property type="entry name" value="SH3_Tf2-1"/>
    <property type="match status" value="1"/>
</dbReference>
<keyword evidence="5" id="KW-0378">Hydrolase</keyword>
<dbReference type="InterPro" id="IPR005162">
    <property type="entry name" value="Retrotrans_gag_dom"/>
</dbReference>
<dbReference type="GO" id="GO:0016787">
    <property type="term" value="F:hydrolase activity"/>
    <property type="evidence" value="ECO:0007669"/>
    <property type="project" value="UniProtKB-KW"/>
</dbReference>
<dbReference type="AlphaFoldDB" id="A0A6L2P207"/>
<dbReference type="InterPro" id="IPR001584">
    <property type="entry name" value="Integrase_cat-core"/>
</dbReference>
<dbReference type="SUPFAM" id="SSF53098">
    <property type="entry name" value="Ribonuclease H-like"/>
    <property type="match status" value="1"/>
</dbReference>
<dbReference type="Pfam" id="PF17917">
    <property type="entry name" value="RT_RNaseH"/>
    <property type="match status" value="1"/>
</dbReference>
<keyword evidence="2" id="KW-0548">Nucleotidyltransferase</keyword>
<evidence type="ECO:0000256" key="6">
    <source>
        <dbReference type="ARBA" id="ARBA00022918"/>
    </source>
</evidence>
<dbReference type="InterPro" id="IPR043502">
    <property type="entry name" value="DNA/RNA_pol_sf"/>
</dbReference>
<protein>
    <submittedName>
        <fullName evidence="8">Putative reverse transcriptase domain-containing protein</fullName>
    </submittedName>
</protein>
<evidence type="ECO:0000256" key="4">
    <source>
        <dbReference type="ARBA" id="ARBA00022759"/>
    </source>
</evidence>
<accession>A0A6L2P207</accession>
<proteinExistence type="predicted"/>
<feature type="domain" description="Integrase catalytic" evidence="7">
    <location>
        <begin position="313"/>
        <end position="401"/>
    </location>
</feature>
<dbReference type="GO" id="GO:0003964">
    <property type="term" value="F:RNA-directed DNA polymerase activity"/>
    <property type="evidence" value="ECO:0007669"/>
    <property type="project" value="UniProtKB-KW"/>
</dbReference>
<evidence type="ECO:0000256" key="2">
    <source>
        <dbReference type="ARBA" id="ARBA00022695"/>
    </source>
</evidence>
<evidence type="ECO:0000313" key="8">
    <source>
        <dbReference type="EMBL" id="GEU91937.1"/>
    </source>
</evidence>
<keyword evidence="3" id="KW-0540">Nuclease</keyword>
<evidence type="ECO:0000259" key="7">
    <source>
        <dbReference type="PROSITE" id="PS50994"/>
    </source>
</evidence>
<dbReference type="SUPFAM" id="SSF56672">
    <property type="entry name" value="DNA/RNA polymerases"/>
    <property type="match status" value="1"/>
</dbReference>
<evidence type="ECO:0000256" key="3">
    <source>
        <dbReference type="ARBA" id="ARBA00022722"/>
    </source>
</evidence>
<sequence>MPNYVIKLMMFSYSLKGSARVWYDKEPPNSILTWEDLVNKFLNQFFPPTKTTNLKNEIARFTQRFEEAFGEAWERFKEILRACPHHGFTELAQIDTFYNGLNDNDQYFLNSAAGGNLLSKTTREALQIIENKSKVRYSRNKPNVSKMNTNSRGNASKTDDRIDKFTDQISTLVIFLLKKLSLPLRFKRLRNLVLVSRAVYCEDFVVYCDASLRGFRAVLMQREKVIAYASRQLRKNEENYTTHDLELGAANVVADALSRKDKEPIRVRALVVTVHNNLPEQIRSAQAKACEKENIGAEGFVGKGEPFKVRVDDRDPIFASRFWRSLQDSLGTNFDMSTAYHPQTDRQSERTIQTLEDMLRACVIDFGSGWDKHLPLVEFSYNNSYHASIKAAPFKALYGRKCRSPVSWSEARYAQLTGPKLIRKTTEMIVQIKNRLLAARSRQKSYADVRPKPLEFEMGDRVMLKVIGLVAYKLELPQELHGIHNTFHVSNLKKCLADKELVIPLDEVKIDDKLHFIEEPVEIIDREVKQLKQSRIPIVKVQWNSKRGPEYT</sequence>
<dbReference type="Pfam" id="PF03732">
    <property type="entry name" value="Retrotrans_gag"/>
    <property type="match status" value="1"/>
</dbReference>
<dbReference type="InterPro" id="IPR056924">
    <property type="entry name" value="SH3_Tf2-1"/>
</dbReference>
<keyword evidence="6 8" id="KW-0695">RNA-directed DNA polymerase</keyword>
<dbReference type="Gene3D" id="3.30.420.10">
    <property type="entry name" value="Ribonuclease H-like superfamily/Ribonuclease H"/>
    <property type="match status" value="1"/>
</dbReference>
<keyword evidence="1" id="KW-0808">Transferase</keyword>
<dbReference type="PANTHER" id="PTHR34072">
    <property type="entry name" value="ENZYMATIC POLYPROTEIN-RELATED"/>
    <property type="match status" value="1"/>
</dbReference>
<reference evidence="8" key="1">
    <citation type="journal article" date="2019" name="Sci. Rep.">
        <title>Draft genome of Tanacetum cinerariifolium, the natural source of mosquito coil.</title>
        <authorList>
            <person name="Yamashiro T."/>
            <person name="Shiraishi A."/>
            <person name="Satake H."/>
            <person name="Nakayama K."/>
        </authorList>
    </citation>
    <scope>NUCLEOTIDE SEQUENCE</scope>
</reference>
<organism evidence="8">
    <name type="scientific">Tanacetum cinerariifolium</name>
    <name type="common">Dalmatian daisy</name>
    <name type="synonym">Chrysanthemum cinerariifolium</name>
    <dbReference type="NCBI Taxonomy" id="118510"/>
    <lineage>
        <taxon>Eukaryota</taxon>
        <taxon>Viridiplantae</taxon>
        <taxon>Streptophyta</taxon>
        <taxon>Embryophyta</taxon>
        <taxon>Tracheophyta</taxon>
        <taxon>Spermatophyta</taxon>
        <taxon>Magnoliopsida</taxon>
        <taxon>eudicotyledons</taxon>
        <taxon>Gunneridae</taxon>
        <taxon>Pentapetalae</taxon>
        <taxon>asterids</taxon>
        <taxon>campanulids</taxon>
        <taxon>Asterales</taxon>
        <taxon>Asteraceae</taxon>
        <taxon>Asteroideae</taxon>
        <taxon>Anthemideae</taxon>
        <taxon>Anthemidinae</taxon>
        <taxon>Tanacetum</taxon>
    </lineage>
</organism>
<comment type="caution">
    <text evidence="8">The sequence shown here is derived from an EMBL/GenBank/DDBJ whole genome shotgun (WGS) entry which is preliminary data.</text>
</comment>
<dbReference type="GO" id="GO:0003676">
    <property type="term" value="F:nucleic acid binding"/>
    <property type="evidence" value="ECO:0007669"/>
    <property type="project" value="InterPro"/>
</dbReference>
<evidence type="ECO:0000256" key="5">
    <source>
        <dbReference type="ARBA" id="ARBA00022801"/>
    </source>
</evidence>
<dbReference type="InterPro" id="IPR036397">
    <property type="entry name" value="RNaseH_sf"/>
</dbReference>
<dbReference type="InterPro" id="IPR012337">
    <property type="entry name" value="RNaseH-like_sf"/>
</dbReference>
<dbReference type="GO" id="GO:0015074">
    <property type="term" value="P:DNA integration"/>
    <property type="evidence" value="ECO:0007669"/>
    <property type="project" value="InterPro"/>
</dbReference>
<dbReference type="GO" id="GO:0004519">
    <property type="term" value="F:endonuclease activity"/>
    <property type="evidence" value="ECO:0007669"/>
    <property type="project" value="UniProtKB-KW"/>
</dbReference>
<dbReference type="PANTHER" id="PTHR34072:SF52">
    <property type="entry name" value="RIBONUCLEASE H"/>
    <property type="match status" value="1"/>
</dbReference>
<dbReference type="EMBL" id="BKCJ010010518">
    <property type="protein sequence ID" value="GEU91937.1"/>
    <property type="molecule type" value="Genomic_DNA"/>
</dbReference>
<dbReference type="InterPro" id="IPR041373">
    <property type="entry name" value="RT_RNaseH"/>
</dbReference>
<evidence type="ECO:0000256" key="1">
    <source>
        <dbReference type="ARBA" id="ARBA00022679"/>
    </source>
</evidence>
<dbReference type="PROSITE" id="PS50994">
    <property type="entry name" value="INTEGRASE"/>
    <property type="match status" value="1"/>
</dbReference>